<protein>
    <submittedName>
        <fullName evidence="1">Uncharacterized protein</fullName>
    </submittedName>
</protein>
<reference evidence="1" key="1">
    <citation type="submission" date="2018-06" db="EMBL/GenBank/DDBJ databases">
        <authorList>
            <person name="Zhirakovskaya E."/>
        </authorList>
    </citation>
    <scope>NUCLEOTIDE SEQUENCE</scope>
</reference>
<dbReference type="EMBL" id="UOEI01000407">
    <property type="protein sequence ID" value="VAW04828.1"/>
    <property type="molecule type" value="Genomic_DNA"/>
</dbReference>
<dbReference type="AlphaFoldDB" id="A0A3B0SHJ3"/>
<name>A0A3B0SHJ3_9ZZZZ</name>
<proteinExistence type="predicted"/>
<organism evidence="1">
    <name type="scientific">hydrothermal vent metagenome</name>
    <dbReference type="NCBI Taxonomy" id="652676"/>
    <lineage>
        <taxon>unclassified sequences</taxon>
        <taxon>metagenomes</taxon>
        <taxon>ecological metagenomes</taxon>
    </lineage>
</organism>
<accession>A0A3B0SHJ3</accession>
<evidence type="ECO:0000313" key="1">
    <source>
        <dbReference type="EMBL" id="VAW04828.1"/>
    </source>
</evidence>
<gene>
    <name evidence="1" type="ORF">MNBD_ACTINO01-754</name>
</gene>
<dbReference type="InterPro" id="IPR014942">
    <property type="entry name" value="AbiEii"/>
</dbReference>
<dbReference type="Pfam" id="PF08843">
    <property type="entry name" value="AbiEii"/>
    <property type="match status" value="1"/>
</dbReference>
<sequence>MRVKIEVNTFERSPANPPIRIPFRVESSWFSGSADVLTFTLDEVAATKIRALFQRSKGRDLFDLCLALAQLGVSPSSIVEAFAPYRPDGYTRRRAELNLREKLT</sequence>